<feature type="domain" description="DUF4139" evidence="2">
    <location>
        <begin position="219"/>
        <end position="507"/>
    </location>
</feature>
<feature type="coiled-coil region" evidence="1">
    <location>
        <begin position="770"/>
        <end position="804"/>
    </location>
</feature>
<sequence>MPAESKSQVFPAHSLPVASVTVFDDRAEVARTIKTSLKSGINEICVQNISKSALENCIKVTPRGNAIVKEVNFHETAALESDENQSPRLKALLDERKTLINEQKKQVDSEELLKKEVEVLDKMVCEAGSEVAKSSDDQESVSLTVEDEDLNGFSSFLEFYMNLSLEKRESLHQCESLKKQIDEKLNKVNSEIQQLQNSRMFTRNVTIVLEAAEECDIELDISYQVWQARWFPSYDIRLVEDETDHNLMKITYYGKIVQKTGEDWLDAPIILSTAKPILGGNIPELGTLCAKFYVPMKPVPFRGPPMTFGVASLKCAKLKSRSLRDEGSAVEESMVNEADEAPLAPALATSSDAALSTTFKISRPTTIFSGSGEHKVVITVLELHPIIFYQTVPCKDKNVYIVSSASNTSSFPFLAGETSIYVNNSFVSKSSMKNISPGEKFQCVLGVDPAIAVEYKPAGSFSEQVGVISKSTSKTHEQKIVVRSSKQTKIMLTIRELVPKSTDEKIKHFKTTVMLVLLLFLLLLKIRLFSPELSQKQGTEDVTDTAIPTEGAKLDKDHNLEWTFNVEPNSNVEKVVKWTVEYPALESIVIVETPLQHMDANTSDVNQTEKAVHNFKVFDLPISLVTVYTDRAEIKRLVRVDLKPGINEVIVEAVSKKTLADSIRVDGHGEATIHEVQFQCKPALTSEAPSPKVKSLQTELKNLNETKSMTEDRQNVIQKQVEALDLLITKATSCVAGKGKKVIFNDITFGSIRKLLDYYESKSIKLREQSREISDEIVELSQKIEKLEAELENIQNDIGNKRDISIVLEAKKNITAELFVSYQVWDAHWMPSYDIHVSPGEDAKAIVERIYFYLGLFSLLKFTQYTANSHLLKMMYYGKIEQSSGEDWNEAKLILSTAQPALGGRLPTLGRLEAKFSRPVVAVQRANGIMSNGFSAGGLFGAARPAADACMPVSKTVVSDSEMSTVFEITRLTTIPSDSSAHRVTIAVVKLNAALLHTVVPSKNTNVFLLASLINESAYPFLAGEASVYFSNSFIAKTCLKSVAPGEFFECSLGVDAAIKIDCKPMATYTEQVGFISKNPCVAHERKILAKNTKNEDVTLTLKEAIPKSTDEKIKIRLISPSVSEMHAEVPTKKSLGLPALGAILNDQKQLEWTVKLKPNEETELIIKYSVEYPSNEKVVFEEVF</sequence>
<name>A0A158R5R4_9BILA</name>
<dbReference type="InterPro" id="IPR011935">
    <property type="entry name" value="CHP02231"/>
</dbReference>
<feature type="domain" description="DUF4140" evidence="3">
    <location>
        <begin position="625"/>
        <end position="724"/>
    </location>
</feature>
<protein>
    <submittedName>
        <fullName evidence="5">DUF4139 domain-containing protein</fullName>
    </submittedName>
</protein>
<dbReference type="PANTHER" id="PTHR31005:SF8">
    <property type="entry name" value="DUF4139 DOMAIN-CONTAINING PROTEIN"/>
    <property type="match status" value="1"/>
</dbReference>
<dbReference type="WBParaSite" id="SMUV_0000783401-mRNA-1">
    <property type="protein sequence ID" value="SMUV_0000783401-mRNA-1"/>
    <property type="gene ID" value="SMUV_0000783401"/>
</dbReference>
<feature type="coiled-coil region" evidence="1">
    <location>
        <begin position="167"/>
        <end position="198"/>
    </location>
</feature>
<dbReference type="Proteomes" id="UP000046393">
    <property type="component" value="Unplaced"/>
</dbReference>
<keyword evidence="4" id="KW-1185">Reference proteome</keyword>
<feature type="domain" description="DUF4140" evidence="3">
    <location>
        <begin position="20"/>
        <end position="120"/>
    </location>
</feature>
<feature type="domain" description="DUF4139" evidence="2">
    <location>
        <begin position="870"/>
        <end position="1174"/>
    </location>
</feature>
<organism evidence="4 5">
    <name type="scientific">Syphacia muris</name>
    <dbReference type="NCBI Taxonomy" id="451379"/>
    <lineage>
        <taxon>Eukaryota</taxon>
        <taxon>Metazoa</taxon>
        <taxon>Ecdysozoa</taxon>
        <taxon>Nematoda</taxon>
        <taxon>Chromadorea</taxon>
        <taxon>Rhabditida</taxon>
        <taxon>Spirurina</taxon>
        <taxon>Oxyuridomorpha</taxon>
        <taxon>Oxyuroidea</taxon>
        <taxon>Oxyuridae</taxon>
        <taxon>Syphacia</taxon>
    </lineage>
</organism>
<dbReference type="Pfam" id="PF13598">
    <property type="entry name" value="DUF4139"/>
    <property type="match status" value="2"/>
</dbReference>
<accession>A0A158R5R4</accession>
<dbReference type="PANTHER" id="PTHR31005">
    <property type="entry name" value="DUF4139 DOMAIN-CONTAINING PROTEIN"/>
    <property type="match status" value="1"/>
</dbReference>
<dbReference type="InterPro" id="IPR025554">
    <property type="entry name" value="DUF4140"/>
</dbReference>
<dbReference type="InterPro" id="IPR037291">
    <property type="entry name" value="DUF4139"/>
</dbReference>
<proteinExistence type="predicted"/>
<evidence type="ECO:0000259" key="3">
    <source>
        <dbReference type="Pfam" id="PF13600"/>
    </source>
</evidence>
<evidence type="ECO:0000256" key="1">
    <source>
        <dbReference type="SAM" id="Coils"/>
    </source>
</evidence>
<reference evidence="5" key="1">
    <citation type="submission" date="2016-04" db="UniProtKB">
        <authorList>
            <consortium name="WormBaseParasite"/>
        </authorList>
    </citation>
    <scope>IDENTIFICATION</scope>
</reference>
<dbReference type="AlphaFoldDB" id="A0A158R5R4"/>
<evidence type="ECO:0000259" key="2">
    <source>
        <dbReference type="Pfam" id="PF13598"/>
    </source>
</evidence>
<evidence type="ECO:0000313" key="5">
    <source>
        <dbReference type="WBParaSite" id="SMUV_0000783401-mRNA-1"/>
    </source>
</evidence>
<dbReference type="STRING" id="451379.A0A158R5R4"/>
<dbReference type="NCBIfam" id="TIGR02231">
    <property type="entry name" value="mucoidy inhibitor MuiA family protein"/>
    <property type="match status" value="2"/>
</dbReference>
<keyword evidence="1" id="KW-0175">Coiled coil</keyword>
<dbReference type="Pfam" id="PF13600">
    <property type="entry name" value="DUF4140"/>
    <property type="match status" value="2"/>
</dbReference>
<evidence type="ECO:0000313" key="4">
    <source>
        <dbReference type="Proteomes" id="UP000046393"/>
    </source>
</evidence>